<evidence type="ECO:0000313" key="3">
    <source>
        <dbReference type="Proteomes" id="UP001169006"/>
    </source>
</evidence>
<keyword evidence="1" id="KW-0472">Membrane</keyword>
<keyword evidence="3" id="KW-1185">Reference proteome</keyword>
<gene>
    <name evidence="2" type="ORF">Q2T52_04115</name>
</gene>
<keyword evidence="1" id="KW-1133">Transmembrane helix</keyword>
<reference evidence="2" key="2">
    <citation type="submission" date="2023-07" db="EMBL/GenBank/DDBJ databases">
        <authorList>
            <person name="Sun H."/>
        </authorList>
    </citation>
    <scope>NUCLEOTIDE SEQUENCE</scope>
    <source>
        <strain evidence="2">05753</strain>
    </source>
</reference>
<evidence type="ECO:0000313" key="2">
    <source>
        <dbReference type="EMBL" id="MDO1581274.1"/>
    </source>
</evidence>
<sequence length="54" mass="5779">MAGTEIRLCRYCGMQNDTGPKARTGMFTFVLTIFAVALVVAGIYMIGFTPGETG</sequence>
<accession>A0ABT8SS94</accession>
<dbReference type="RefSeq" id="WP_302075393.1">
    <property type="nucleotide sequence ID" value="NZ_JAUKWQ010000001.1"/>
</dbReference>
<reference evidence="2" key="1">
    <citation type="journal article" date="2015" name="Int. J. Syst. Evol. Microbiol.">
        <title>Rhizobium oryzicola sp. nov., potential plant-growth-promoting endophytic bacteria isolated from rice roots.</title>
        <authorList>
            <person name="Zhang X.X."/>
            <person name="Gao J.S."/>
            <person name="Cao Y.H."/>
            <person name="Sheirdil R.A."/>
            <person name="Wang X.C."/>
            <person name="Zhang L."/>
        </authorList>
    </citation>
    <scope>NUCLEOTIDE SEQUENCE</scope>
    <source>
        <strain evidence="2">05753</strain>
    </source>
</reference>
<keyword evidence="1" id="KW-0812">Transmembrane</keyword>
<comment type="caution">
    <text evidence="2">The sequence shown here is derived from an EMBL/GenBank/DDBJ whole genome shotgun (WGS) entry which is preliminary data.</text>
</comment>
<feature type="transmembrane region" description="Helical" evidence="1">
    <location>
        <begin position="24"/>
        <end position="46"/>
    </location>
</feature>
<evidence type="ECO:0000256" key="1">
    <source>
        <dbReference type="SAM" id="Phobius"/>
    </source>
</evidence>
<dbReference type="EMBL" id="JAUKWQ010000001">
    <property type="protein sequence ID" value="MDO1581274.1"/>
    <property type="molecule type" value="Genomic_DNA"/>
</dbReference>
<proteinExistence type="predicted"/>
<dbReference type="Proteomes" id="UP001169006">
    <property type="component" value="Unassembled WGS sequence"/>
</dbReference>
<name>A0ABT8SS94_9HYPH</name>
<organism evidence="2 3">
    <name type="scientific">Rhizobium oryzicola</name>
    <dbReference type="NCBI Taxonomy" id="1232668"/>
    <lineage>
        <taxon>Bacteria</taxon>
        <taxon>Pseudomonadati</taxon>
        <taxon>Pseudomonadota</taxon>
        <taxon>Alphaproteobacteria</taxon>
        <taxon>Hyphomicrobiales</taxon>
        <taxon>Rhizobiaceae</taxon>
        <taxon>Rhizobium/Agrobacterium group</taxon>
        <taxon>Rhizobium</taxon>
    </lineage>
</organism>
<protein>
    <submittedName>
        <fullName evidence="2">Uncharacterized protein</fullName>
    </submittedName>
</protein>